<gene>
    <name evidence="2" type="ORF">E2C01_082123</name>
</gene>
<comment type="caution">
    <text evidence="2">The sequence shown here is derived from an EMBL/GenBank/DDBJ whole genome shotgun (WGS) entry which is preliminary data.</text>
</comment>
<keyword evidence="3" id="KW-1185">Reference proteome</keyword>
<name>A0A5B7IZY9_PORTR</name>
<sequence>MTHVASESLLAHSQRSTSSVLHDFHTKDGNDVKDEENKKVEVEKEEEEEEDEDGRTGEVQEEMSRRL</sequence>
<protein>
    <submittedName>
        <fullName evidence="2">Uncharacterized protein</fullName>
    </submittedName>
</protein>
<dbReference type="EMBL" id="VSRR010073978">
    <property type="protein sequence ID" value="MPC87266.1"/>
    <property type="molecule type" value="Genomic_DNA"/>
</dbReference>
<organism evidence="2 3">
    <name type="scientific">Portunus trituberculatus</name>
    <name type="common">Swimming crab</name>
    <name type="synonym">Neptunus trituberculatus</name>
    <dbReference type="NCBI Taxonomy" id="210409"/>
    <lineage>
        <taxon>Eukaryota</taxon>
        <taxon>Metazoa</taxon>
        <taxon>Ecdysozoa</taxon>
        <taxon>Arthropoda</taxon>
        <taxon>Crustacea</taxon>
        <taxon>Multicrustacea</taxon>
        <taxon>Malacostraca</taxon>
        <taxon>Eumalacostraca</taxon>
        <taxon>Eucarida</taxon>
        <taxon>Decapoda</taxon>
        <taxon>Pleocyemata</taxon>
        <taxon>Brachyura</taxon>
        <taxon>Eubrachyura</taxon>
        <taxon>Portunoidea</taxon>
        <taxon>Portunidae</taxon>
        <taxon>Portuninae</taxon>
        <taxon>Portunus</taxon>
    </lineage>
</organism>
<proteinExistence type="predicted"/>
<feature type="compositionally biased region" description="Acidic residues" evidence="1">
    <location>
        <begin position="43"/>
        <end position="53"/>
    </location>
</feature>
<dbReference type="Proteomes" id="UP000324222">
    <property type="component" value="Unassembled WGS sequence"/>
</dbReference>
<evidence type="ECO:0000313" key="3">
    <source>
        <dbReference type="Proteomes" id="UP000324222"/>
    </source>
</evidence>
<reference evidence="2 3" key="1">
    <citation type="submission" date="2019-05" db="EMBL/GenBank/DDBJ databases">
        <title>Another draft genome of Portunus trituberculatus and its Hox gene families provides insights of decapod evolution.</title>
        <authorList>
            <person name="Jeong J.-H."/>
            <person name="Song I."/>
            <person name="Kim S."/>
            <person name="Choi T."/>
            <person name="Kim D."/>
            <person name="Ryu S."/>
            <person name="Kim W."/>
        </authorList>
    </citation>
    <scope>NUCLEOTIDE SEQUENCE [LARGE SCALE GENOMIC DNA]</scope>
    <source>
        <tissue evidence="2">Muscle</tissue>
    </source>
</reference>
<feature type="region of interest" description="Disordered" evidence="1">
    <location>
        <begin position="1"/>
        <end position="67"/>
    </location>
</feature>
<feature type="compositionally biased region" description="Basic and acidic residues" evidence="1">
    <location>
        <begin position="22"/>
        <end position="42"/>
    </location>
</feature>
<evidence type="ECO:0000256" key="1">
    <source>
        <dbReference type="SAM" id="MobiDB-lite"/>
    </source>
</evidence>
<accession>A0A5B7IZY9</accession>
<dbReference type="AlphaFoldDB" id="A0A5B7IZY9"/>
<feature type="compositionally biased region" description="Polar residues" evidence="1">
    <location>
        <begin position="11"/>
        <end position="20"/>
    </location>
</feature>
<evidence type="ECO:0000313" key="2">
    <source>
        <dbReference type="EMBL" id="MPC87266.1"/>
    </source>
</evidence>
<feature type="compositionally biased region" description="Basic and acidic residues" evidence="1">
    <location>
        <begin position="54"/>
        <end position="67"/>
    </location>
</feature>